<dbReference type="EMBL" id="VSRR010021597">
    <property type="protein sequence ID" value="MPC64057.1"/>
    <property type="molecule type" value="Genomic_DNA"/>
</dbReference>
<sequence length="119" mass="12712">MQVDKAAVIGSEASQWQYCKGGAALFKQAISVPMSCLTPLCSRPGCLLVHGQSQLLPSTKSSRMRTVCPPDWQLCGVTDHCTMPPGPMMCTITVGGVEKLPAFVADVEEPCLMELNSLV</sequence>
<comment type="caution">
    <text evidence="1">The sequence shown here is derived from an EMBL/GenBank/DDBJ whole genome shotgun (WGS) entry which is preliminary data.</text>
</comment>
<dbReference type="Proteomes" id="UP000324222">
    <property type="component" value="Unassembled WGS sequence"/>
</dbReference>
<gene>
    <name evidence="1" type="ORF">E2C01_058168</name>
</gene>
<name>A0A5B7H3Z8_PORTR</name>
<reference evidence="1 2" key="1">
    <citation type="submission" date="2019-05" db="EMBL/GenBank/DDBJ databases">
        <title>Another draft genome of Portunus trituberculatus and its Hox gene families provides insights of decapod evolution.</title>
        <authorList>
            <person name="Jeong J.-H."/>
            <person name="Song I."/>
            <person name="Kim S."/>
            <person name="Choi T."/>
            <person name="Kim D."/>
            <person name="Ryu S."/>
            <person name="Kim W."/>
        </authorList>
    </citation>
    <scope>NUCLEOTIDE SEQUENCE [LARGE SCALE GENOMIC DNA]</scope>
    <source>
        <tissue evidence="1">Muscle</tissue>
    </source>
</reference>
<evidence type="ECO:0000313" key="1">
    <source>
        <dbReference type="EMBL" id="MPC64057.1"/>
    </source>
</evidence>
<accession>A0A5B7H3Z8</accession>
<dbReference type="AlphaFoldDB" id="A0A5B7H3Z8"/>
<evidence type="ECO:0000313" key="2">
    <source>
        <dbReference type="Proteomes" id="UP000324222"/>
    </source>
</evidence>
<protein>
    <submittedName>
        <fullName evidence="1">Uncharacterized protein</fullName>
    </submittedName>
</protein>
<proteinExistence type="predicted"/>
<organism evidence="1 2">
    <name type="scientific">Portunus trituberculatus</name>
    <name type="common">Swimming crab</name>
    <name type="synonym">Neptunus trituberculatus</name>
    <dbReference type="NCBI Taxonomy" id="210409"/>
    <lineage>
        <taxon>Eukaryota</taxon>
        <taxon>Metazoa</taxon>
        <taxon>Ecdysozoa</taxon>
        <taxon>Arthropoda</taxon>
        <taxon>Crustacea</taxon>
        <taxon>Multicrustacea</taxon>
        <taxon>Malacostraca</taxon>
        <taxon>Eumalacostraca</taxon>
        <taxon>Eucarida</taxon>
        <taxon>Decapoda</taxon>
        <taxon>Pleocyemata</taxon>
        <taxon>Brachyura</taxon>
        <taxon>Eubrachyura</taxon>
        <taxon>Portunoidea</taxon>
        <taxon>Portunidae</taxon>
        <taxon>Portuninae</taxon>
        <taxon>Portunus</taxon>
    </lineage>
</organism>
<keyword evidence="2" id="KW-1185">Reference proteome</keyword>